<reference evidence="4" key="1">
    <citation type="submission" date="2021-07" db="EMBL/GenBank/DDBJ databases">
        <authorList>
            <person name="Catto M.A."/>
            <person name="Jacobson A."/>
            <person name="Kennedy G."/>
            <person name="Labadie P."/>
            <person name="Hunt B.G."/>
            <person name="Srinivasan R."/>
        </authorList>
    </citation>
    <scope>NUCLEOTIDE SEQUENCE</scope>
    <source>
        <strain evidence="4">PL_HMW_Pooled</strain>
        <tissue evidence="4">Head</tissue>
    </source>
</reference>
<evidence type="ECO:0000313" key="4">
    <source>
        <dbReference type="EMBL" id="KAK3930902.1"/>
    </source>
</evidence>
<evidence type="ECO:0000313" key="5">
    <source>
        <dbReference type="Proteomes" id="UP001219518"/>
    </source>
</evidence>
<dbReference type="SMART" id="SM00355">
    <property type="entry name" value="ZnF_C2H2"/>
    <property type="match status" value="2"/>
</dbReference>
<dbReference type="EMBL" id="JAHWGI010001414">
    <property type="protein sequence ID" value="KAK3930902.1"/>
    <property type="molecule type" value="Genomic_DNA"/>
</dbReference>
<keyword evidence="2" id="KW-1133">Transmembrane helix</keyword>
<reference evidence="4" key="2">
    <citation type="journal article" date="2023" name="BMC Genomics">
        <title>Pest status, molecular evolution, and epigenetic factors derived from the genome assembly of Frankliniella fusca, a thysanopteran phytovirus vector.</title>
        <authorList>
            <person name="Catto M.A."/>
            <person name="Labadie P.E."/>
            <person name="Jacobson A.L."/>
            <person name="Kennedy G.G."/>
            <person name="Srinivasan R."/>
            <person name="Hunt B.G."/>
        </authorList>
    </citation>
    <scope>NUCLEOTIDE SEQUENCE</scope>
    <source>
        <strain evidence="4">PL_HMW_Pooled</strain>
    </source>
</reference>
<keyword evidence="1" id="KW-0175">Coiled coil</keyword>
<accession>A0AAE1HZS9</accession>
<dbReference type="AlphaFoldDB" id="A0AAE1HZS9"/>
<comment type="caution">
    <text evidence="4">The sequence shown here is derived from an EMBL/GenBank/DDBJ whole genome shotgun (WGS) entry which is preliminary data.</text>
</comment>
<feature type="transmembrane region" description="Helical" evidence="2">
    <location>
        <begin position="6"/>
        <end position="27"/>
    </location>
</feature>
<evidence type="ECO:0000256" key="1">
    <source>
        <dbReference type="SAM" id="Coils"/>
    </source>
</evidence>
<protein>
    <submittedName>
        <fullName evidence="4">Zinc finger protein 75C</fullName>
    </submittedName>
</protein>
<keyword evidence="2" id="KW-0472">Membrane</keyword>
<name>A0AAE1HZS9_9NEOP</name>
<organism evidence="4 5">
    <name type="scientific">Frankliniella fusca</name>
    <dbReference type="NCBI Taxonomy" id="407009"/>
    <lineage>
        <taxon>Eukaryota</taxon>
        <taxon>Metazoa</taxon>
        <taxon>Ecdysozoa</taxon>
        <taxon>Arthropoda</taxon>
        <taxon>Hexapoda</taxon>
        <taxon>Insecta</taxon>
        <taxon>Pterygota</taxon>
        <taxon>Neoptera</taxon>
        <taxon>Paraneoptera</taxon>
        <taxon>Thysanoptera</taxon>
        <taxon>Terebrantia</taxon>
        <taxon>Thripoidea</taxon>
        <taxon>Thripidae</taxon>
        <taxon>Frankliniella</taxon>
    </lineage>
</organism>
<evidence type="ECO:0000256" key="2">
    <source>
        <dbReference type="SAM" id="Phobius"/>
    </source>
</evidence>
<dbReference type="PANTHER" id="PTHR31912:SF35">
    <property type="entry name" value="C2H2-TYPE DOMAIN-CONTAINING PROTEIN"/>
    <property type="match status" value="1"/>
</dbReference>
<feature type="domain" description="C2H2-type" evidence="3">
    <location>
        <begin position="107"/>
        <end position="132"/>
    </location>
</feature>
<dbReference type="InterPro" id="IPR013087">
    <property type="entry name" value="Znf_C2H2_type"/>
</dbReference>
<proteinExistence type="predicted"/>
<keyword evidence="2" id="KW-0812">Transmembrane</keyword>
<feature type="domain" description="C2H2-type" evidence="3">
    <location>
        <begin position="77"/>
        <end position="99"/>
    </location>
</feature>
<keyword evidence="5" id="KW-1185">Reference proteome</keyword>
<dbReference type="PANTHER" id="PTHR31912">
    <property type="entry name" value="IP13529P"/>
    <property type="match status" value="1"/>
</dbReference>
<evidence type="ECO:0000259" key="3">
    <source>
        <dbReference type="SMART" id="SM00355"/>
    </source>
</evidence>
<gene>
    <name evidence="4" type="ORF">KUF71_005882</name>
</gene>
<sequence>MRLPFVVQSFITTIGVVAIIAYGPQLISNSPPVREKSPSSLLHQHDSWKNIYCMALSVLTICLLLLRANIEPNPGPFPCRLCSVVPETIASSIRHQRFHARNRSYLYYCPSEDCLFRTSSFASLNFHVSVQHRETRHIDPVTTEKIFCNITVNSVNCDFTSTSLWEYVQHLCQHLNNGIRIRCPISGCPFPSEFAKQANFRSYLSQYHKKWRDEGCSIAKECLRSIPEHILDAPLNDSSADTVFNLNEESATDYQSNICCDLLDDQLILYSIAKFYLHMYAENLLPQETIQEICDSLSFLTEVVHSRIKLIVTRELQSLDIPQDKSHLLCLKILNADLLYSSHHKTSSSGPKFSSHYLRKQYFKDHFGFEEPKQINLEPDDPDSKNTLQYVSISQSLSKLLENPSIQQEVNASFDKRHEDTDEIRDYTDGTLFRSENHPAKEIHINLYQDSFNPVMNALGSAKNKYKDLVVYFTIANLRPHLRSLIDTKQLVLICRESVFKLFGAKKCLEELILELKQLESEGIFYKGEWVKVIVQFMLGDNLGQHCIGGFVENFSSSYMCRFCEITKEEFRLNPSLTKPSRTIEDYERNVEWADLSKKSVRGIKANWELNCLQYFHAVSHLPVCIAHDLMEGVVSWDLSGIIARFVCMKWFSYDLLNRRIENFKCLGIDSRNKPALVNKTGERLGGHAVQNWMMLRLLYFLVGDKIKDFNDPGWILYLQLKELCEVFCAPSFKTTQVPYIKDVLIPTYFEMRRSVLSQEEYKLKPKHHYMAHYPELMLKYGPLIHLWTMPFEQKHKFFKELLRKTRNFINPEKSCGVRQQMKFCYITSGTLFDFGFIETKPVPLSPQSYKGELAIFISSLNLKNSFESSKVLSCGVTYKKEDTIILSSSGNCIGIGIIKVITSRDDTLNLIIEQRQATFLPDKGIYKIDLDSQGKFNVISPNLLRYPVPHPVYQCQGMSCLSLKHSIIED</sequence>
<feature type="coiled-coil region" evidence="1">
    <location>
        <begin position="502"/>
        <end position="529"/>
    </location>
</feature>
<dbReference type="Proteomes" id="UP001219518">
    <property type="component" value="Unassembled WGS sequence"/>
</dbReference>